<dbReference type="InterPro" id="IPR005467">
    <property type="entry name" value="His_kinase_dom"/>
</dbReference>
<organism evidence="9 10">
    <name type="scientific">Runella defluvii</name>
    <dbReference type="NCBI Taxonomy" id="370973"/>
    <lineage>
        <taxon>Bacteria</taxon>
        <taxon>Pseudomonadati</taxon>
        <taxon>Bacteroidota</taxon>
        <taxon>Cytophagia</taxon>
        <taxon>Cytophagales</taxon>
        <taxon>Spirosomataceae</taxon>
        <taxon>Runella</taxon>
    </lineage>
</organism>
<dbReference type="CDD" id="cd00082">
    <property type="entry name" value="HisKA"/>
    <property type="match status" value="1"/>
</dbReference>
<evidence type="ECO:0000259" key="8">
    <source>
        <dbReference type="PROSITE" id="PS50109"/>
    </source>
</evidence>
<evidence type="ECO:0000256" key="1">
    <source>
        <dbReference type="ARBA" id="ARBA00000085"/>
    </source>
</evidence>
<dbReference type="InterPro" id="IPR050736">
    <property type="entry name" value="Sensor_HK_Regulatory"/>
</dbReference>
<evidence type="ECO:0000313" key="10">
    <source>
        <dbReference type="Proteomes" id="UP000541352"/>
    </source>
</evidence>
<protein>
    <recommendedName>
        <fullName evidence="2">histidine kinase</fullName>
        <ecNumber evidence="2">2.7.13.3</ecNumber>
    </recommendedName>
</protein>
<feature type="domain" description="Histidine kinase" evidence="8">
    <location>
        <begin position="198"/>
        <end position="414"/>
    </location>
</feature>
<dbReference type="Pfam" id="PF00512">
    <property type="entry name" value="HisKA"/>
    <property type="match status" value="1"/>
</dbReference>
<dbReference type="InterPro" id="IPR004358">
    <property type="entry name" value="Sig_transdc_His_kin-like_C"/>
</dbReference>
<dbReference type="EMBL" id="JACIBY010000001">
    <property type="protein sequence ID" value="MBB3836510.1"/>
    <property type="molecule type" value="Genomic_DNA"/>
</dbReference>
<dbReference type="Gene3D" id="1.10.287.130">
    <property type="match status" value="1"/>
</dbReference>
<evidence type="ECO:0000256" key="7">
    <source>
        <dbReference type="SAM" id="Phobius"/>
    </source>
</evidence>
<dbReference type="InterPro" id="IPR036097">
    <property type="entry name" value="HisK_dim/P_sf"/>
</dbReference>
<dbReference type="PANTHER" id="PTHR43711">
    <property type="entry name" value="TWO-COMPONENT HISTIDINE KINASE"/>
    <property type="match status" value="1"/>
</dbReference>
<evidence type="ECO:0000313" key="9">
    <source>
        <dbReference type="EMBL" id="MBB3836510.1"/>
    </source>
</evidence>
<dbReference type="InterPro" id="IPR003661">
    <property type="entry name" value="HisK_dim/P_dom"/>
</dbReference>
<keyword evidence="4" id="KW-0808">Transferase</keyword>
<dbReference type="SMART" id="SM00388">
    <property type="entry name" value="HisKA"/>
    <property type="match status" value="1"/>
</dbReference>
<evidence type="ECO:0000256" key="5">
    <source>
        <dbReference type="ARBA" id="ARBA00022777"/>
    </source>
</evidence>
<keyword evidence="3" id="KW-0597">Phosphoprotein</keyword>
<keyword evidence="7" id="KW-0812">Transmembrane</keyword>
<dbReference type="PRINTS" id="PR00344">
    <property type="entry name" value="BCTRLSENSOR"/>
</dbReference>
<dbReference type="InterPro" id="IPR036890">
    <property type="entry name" value="HATPase_C_sf"/>
</dbReference>
<dbReference type="AlphaFoldDB" id="A0A7W5ZG54"/>
<feature type="transmembrane region" description="Helical" evidence="7">
    <location>
        <begin position="152"/>
        <end position="178"/>
    </location>
</feature>
<dbReference type="InterPro" id="IPR003594">
    <property type="entry name" value="HATPase_dom"/>
</dbReference>
<dbReference type="GO" id="GO:0000155">
    <property type="term" value="F:phosphorelay sensor kinase activity"/>
    <property type="evidence" value="ECO:0007669"/>
    <property type="project" value="InterPro"/>
</dbReference>
<dbReference type="SUPFAM" id="SSF47384">
    <property type="entry name" value="Homodimeric domain of signal transducing histidine kinase"/>
    <property type="match status" value="1"/>
</dbReference>
<evidence type="ECO:0000256" key="4">
    <source>
        <dbReference type="ARBA" id="ARBA00022679"/>
    </source>
</evidence>
<evidence type="ECO:0000256" key="6">
    <source>
        <dbReference type="ARBA" id="ARBA00023012"/>
    </source>
</evidence>
<dbReference type="SMART" id="SM00387">
    <property type="entry name" value="HATPase_c"/>
    <property type="match status" value="1"/>
</dbReference>
<comment type="catalytic activity">
    <reaction evidence="1">
        <text>ATP + protein L-histidine = ADP + protein N-phospho-L-histidine.</text>
        <dbReference type="EC" id="2.7.13.3"/>
    </reaction>
</comment>
<name>A0A7W5ZG54_9BACT</name>
<dbReference type="EC" id="2.7.13.3" evidence="2"/>
<proteinExistence type="predicted"/>
<keyword evidence="6" id="KW-0902">Two-component regulatory system</keyword>
<keyword evidence="7" id="KW-1133">Transmembrane helix</keyword>
<dbReference type="PANTHER" id="PTHR43711:SF26">
    <property type="entry name" value="SENSOR HISTIDINE KINASE RCSC"/>
    <property type="match status" value="1"/>
</dbReference>
<keyword evidence="10" id="KW-1185">Reference proteome</keyword>
<accession>A0A7W5ZG54</accession>
<feature type="transmembrane region" description="Helical" evidence="7">
    <location>
        <begin position="7"/>
        <end position="29"/>
    </location>
</feature>
<dbReference type="SUPFAM" id="SSF55874">
    <property type="entry name" value="ATPase domain of HSP90 chaperone/DNA topoisomerase II/histidine kinase"/>
    <property type="match status" value="1"/>
</dbReference>
<dbReference type="CDD" id="cd00075">
    <property type="entry name" value="HATPase"/>
    <property type="match status" value="1"/>
</dbReference>
<comment type="caution">
    <text evidence="9">The sequence shown here is derived from an EMBL/GenBank/DDBJ whole genome shotgun (WGS) entry which is preliminary data.</text>
</comment>
<dbReference type="FunFam" id="3.30.565.10:FF:000006">
    <property type="entry name" value="Sensor histidine kinase WalK"/>
    <property type="match status" value="1"/>
</dbReference>
<dbReference type="RefSeq" id="WP_183971252.1">
    <property type="nucleotide sequence ID" value="NZ_JACIBY010000001.1"/>
</dbReference>
<dbReference type="PROSITE" id="PS50109">
    <property type="entry name" value="HIS_KIN"/>
    <property type="match status" value="1"/>
</dbReference>
<evidence type="ECO:0000256" key="2">
    <source>
        <dbReference type="ARBA" id="ARBA00012438"/>
    </source>
</evidence>
<sequence>MKIQRNNLSVILIASALGGIALVVIQLIWMRHSWQLSEEIFNQRVSMALCATIETYDGGSLCAGSHCSMAKNSETLVFANVNHLPAGLIDKPDFRTELNKTLAFYQIDLDYQLSLSTTKQCQPDVYQTVVSLPSLKGKEAYLRMSFPNKKSFILRSMNLMMFATVIILIFVTVLLLLVNWSLMKQKRLLQTNVDFFNNMAHEFRTPLSNIGLAVNMLSKKHGELKGNQLIDIIRRENKQLLHEVERVLQLAKVENGDYALEKEHVSVSQLLQKAIDSLSMPIAERQATLLLEDVPNDLYIFGDKQHLGNVFRNLLDNALKYTKERPLIRISVQTDDKGVIVAVQDNGIGIPTNQREMIFEKFQRIHHGDKHAAKGFGLGLAYVKSMIELHNGFVRVSSEENRGSKFEVYLPTVSNEGLTRSDDSQTVKNRQSMV</sequence>
<keyword evidence="5 9" id="KW-0418">Kinase</keyword>
<dbReference type="Pfam" id="PF02518">
    <property type="entry name" value="HATPase_c"/>
    <property type="match status" value="1"/>
</dbReference>
<evidence type="ECO:0000256" key="3">
    <source>
        <dbReference type="ARBA" id="ARBA00022553"/>
    </source>
</evidence>
<dbReference type="Proteomes" id="UP000541352">
    <property type="component" value="Unassembled WGS sequence"/>
</dbReference>
<dbReference type="Gene3D" id="3.30.565.10">
    <property type="entry name" value="Histidine kinase-like ATPase, C-terminal domain"/>
    <property type="match status" value="1"/>
</dbReference>
<reference evidence="9 10" key="1">
    <citation type="submission" date="2020-08" db="EMBL/GenBank/DDBJ databases">
        <title>Genomic Encyclopedia of Type Strains, Phase IV (KMG-IV): sequencing the most valuable type-strain genomes for metagenomic binning, comparative biology and taxonomic classification.</title>
        <authorList>
            <person name="Goeker M."/>
        </authorList>
    </citation>
    <scope>NUCLEOTIDE SEQUENCE [LARGE SCALE GENOMIC DNA]</scope>
    <source>
        <strain evidence="9 10">DSM 17976</strain>
    </source>
</reference>
<keyword evidence="7" id="KW-0472">Membrane</keyword>
<gene>
    <name evidence="9" type="ORF">FHS57_000492</name>
</gene>